<dbReference type="InterPro" id="IPR026392">
    <property type="entry name" value="Exo/Archaeosortase_dom"/>
</dbReference>
<feature type="transmembrane region" description="Helical" evidence="8">
    <location>
        <begin position="85"/>
        <end position="103"/>
    </location>
</feature>
<proteinExistence type="predicted"/>
<evidence type="ECO:0000256" key="4">
    <source>
        <dbReference type="ARBA" id="ARBA00022692"/>
    </source>
</evidence>
<dbReference type="EC" id="3.4.22.-" evidence="10"/>
<dbReference type="InterPro" id="IPR017540">
    <property type="entry name" value="Exosortase-1"/>
</dbReference>
<feature type="transmembrane region" description="Helical" evidence="8">
    <location>
        <begin position="49"/>
        <end position="73"/>
    </location>
</feature>
<organism evidence="10 11">
    <name type="scientific">Sphingorhabdus arenilitoris</name>
    <dbReference type="NCBI Taxonomy" id="1490041"/>
    <lineage>
        <taxon>Bacteria</taxon>
        <taxon>Pseudomonadati</taxon>
        <taxon>Pseudomonadota</taxon>
        <taxon>Alphaproteobacteria</taxon>
        <taxon>Sphingomonadales</taxon>
        <taxon>Sphingomonadaceae</taxon>
        <taxon>Sphingorhabdus</taxon>
    </lineage>
</organism>
<keyword evidence="4 8" id="KW-0812">Transmembrane</keyword>
<dbReference type="Proteomes" id="UP001595887">
    <property type="component" value="Unassembled WGS sequence"/>
</dbReference>
<keyword evidence="3" id="KW-0645">Protease</keyword>
<keyword evidence="7 8" id="KW-0472">Membrane</keyword>
<dbReference type="InterPro" id="IPR014263">
    <property type="entry name" value="Methanolan_biosynth_EpsI"/>
</dbReference>
<dbReference type="NCBIfam" id="TIGR02602">
    <property type="entry name" value="8TM_EpsH"/>
    <property type="match status" value="1"/>
</dbReference>
<feature type="transmembrane region" description="Helical" evidence="8">
    <location>
        <begin position="200"/>
        <end position="218"/>
    </location>
</feature>
<comment type="subcellular location">
    <subcellularLocation>
        <location evidence="1">Cell membrane</location>
        <topology evidence="1">Multi-pass membrane protein</topology>
    </subcellularLocation>
</comment>
<name>A0ABV8RG53_9SPHN</name>
<keyword evidence="5 10" id="KW-0378">Hydrolase</keyword>
<protein>
    <submittedName>
        <fullName evidence="10">Exosortase A</fullName>
        <ecNumber evidence="10">3.4.22.-</ecNumber>
    </submittedName>
</protein>
<dbReference type="RefSeq" id="WP_381421754.1">
    <property type="nucleotide sequence ID" value="NZ_JBHSDH010000013.1"/>
</dbReference>
<evidence type="ECO:0000256" key="8">
    <source>
        <dbReference type="SAM" id="Phobius"/>
    </source>
</evidence>
<dbReference type="Pfam" id="PF09721">
    <property type="entry name" value="Exosortase_EpsH"/>
    <property type="match status" value="1"/>
</dbReference>
<feature type="transmembrane region" description="Helical" evidence="8">
    <location>
        <begin position="110"/>
        <end position="129"/>
    </location>
</feature>
<keyword evidence="2" id="KW-1003">Cell membrane</keyword>
<dbReference type="NCBIfam" id="TIGR02914">
    <property type="entry name" value="EpsI_fam"/>
    <property type="match status" value="1"/>
</dbReference>
<feature type="transmembrane region" description="Helical" evidence="8">
    <location>
        <begin position="225"/>
        <end position="245"/>
    </location>
</feature>
<dbReference type="InterPro" id="IPR019127">
    <property type="entry name" value="Exosortase"/>
</dbReference>
<feature type="transmembrane region" description="Helical" evidence="8">
    <location>
        <begin position="141"/>
        <end position="161"/>
    </location>
</feature>
<feature type="transmembrane region" description="Helical" evidence="8">
    <location>
        <begin position="22"/>
        <end position="42"/>
    </location>
</feature>
<dbReference type="Pfam" id="PF11984">
    <property type="entry name" value="DUF3485"/>
    <property type="match status" value="1"/>
</dbReference>
<evidence type="ECO:0000259" key="9">
    <source>
        <dbReference type="Pfam" id="PF11984"/>
    </source>
</evidence>
<dbReference type="NCBIfam" id="TIGR04178">
    <property type="entry name" value="exo_archaeo"/>
    <property type="match status" value="1"/>
</dbReference>
<keyword evidence="6 8" id="KW-1133">Transmembrane helix</keyword>
<evidence type="ECO:0000313" key="10">
    <source>
        <dbReference type="EMBL" id="MFC4291679.1"/>
    </source>
</evidence>
<accession>A0ABV8RG53</accession>
<feature type="transmembrane region" description="Helical" evidence="8">
    <location>
        <begin position="306"/>
        <end position="327"/>
    </location>
</feature>
<evidence type="ECO:0000256" key="2">
    <source>
        <dbReference type="ARBA" id="ARBA00022475"/>
    </source>
</evidence>
<evidence type="ECO:0000256" key="1">
    <source>
        <dbReference type="ARBA" id="ARBA00004651"/>
    </source>
</evidence>
<reference evidence="11" key="1">
    <citation type="journal article" date="2019" name="Int. J. Syst. Evol. Microbiol.">
        <title>The Global Catalogue of Microorganisms (GCM) 10K type strain sequencing project: providing services to taxonomists for standard genome sequencing and annotation.</title>
        <authorList>
            <consortium name="The Broad Institute Genomics Platform"/>
            <consortium name="The Broad Institute Genome Sequencing Center for Infectious Disease"/>
            <person name="Wu L."/>
            <person name="Ma J."/>
        </authorList>
    </citation>
    <scope>NUCLEOTIDE SEQUENCE [LARGE SCALE GENOMIC DNA]</scope>
    <source>
        <strain evidence="11">CECT 8531</strain>
    </source>
</reference>
<dbReference type="EMBL" id="JBHSDH010000013">
    <property type="protein sequence ID" value="MFC4291679.1"/>
    <property type="molecule type" value="Genomic_DNA"/>
</dbReference>
<dbReference type="NCBIfam" id="TIGR03109">
    <property type="entry name" value="exosort_XrtA"/>
    <property type="match status" value="1"/>
</dbReference>
<dbReference type="InterPro" id="IPR013426">
    <property type="entry name" value="EpsH-like"/>
</dbReference>
<evidence type="ECO:0000256" key="7">
    <source>
        <dbReference type="ARBA" id="ARBA00023136"/>
    </source>
</evidence>
<evidence type="ECO:0000256" key="5">
    <source>
        <dbReference type="ARBA" id="ARBA00022801"/>
    </source>
</evidence>
<gene>
    <name evidence="10" type="primary">xrtA</name>
    <name evidence="10" type="ORF">ACFOWX_04535</name>
</gene>
<sequence>MTAMSSRLDDWVGPASGGTDMIWRRSLLMLVGMWVGILLLFWRDAADMAVIWWTSSTFNHCLLILPILGWLVVMRKTELAALVPVTWWLPLLYVAAGSFGWLLGDAASVALARQLGLIMMLQGTAAALLGPNVTRGLSFPLFYMFFLLPFGEEAVPALQLVTADMCMFLLGLFGIPAHIEGIFISTPAGLFRVAEACSGVKFLIAMVALGALISNLCFTSWNRRAIFMAACFIVPIIANGIRAFATIYIAEFRGIESAAGFDHVFYGWIFFGIVIAVIIGGAWRYFDKSPDAPAFDPARLQMPARFQVSAKAVMIGLGLIIAIPAAWPVIISAQVPPLPEQIDLPRPAGWQIVDHQSGQHWSPRFDGASRILYARYRNRAGQEVDFFAALYDRQSEGREIVGYGQGAIDPDGGWSWVENIPAPQGAKAEKIMGAGGVLRDVVSYYRIGGVTSGSASRIKLATMKAKLLGGDQQAAAILLSAPYKGKASQIAAINGFANDMGNIDKVADQMMGVR</sequence>
<dbReference type="GO" id="GO:0016787">
    <property type="term" value="F:hydrolase activity"/>
    <property type="evidence" value="ECO:0007669"/>
    <property type="project" value="UniProtKB-KW"/>
</dbReference>
<feature type="transmembrane region" description="Helical" evidence="8">
    <location>
        <begin position="168"/>
        <end position="188"/>
    </location>
</feature>
<comment type="caution">
    <text evidence="10">The sequence shown here is derived from an EMBL/GenBank/DDBJ whole genome shotgun (WGS) entry which is preliminary data.</text>
</comment>
<feature type="domain" description="Methanolan biosynthesis EpsI" evidence="9">
    <location>
        <begin position="322"/>
        <end position="501"/>
    </location>
</feature>
<keyword evidence="11" id="KW-1185">Reference proteome</keyword>
<evidence type="ECO:0000256" key="6">
    <source>
        <dbReference type="ARBA" id="ARBA00022989"/>
    </source>
</evidence>
<evidence type="ECO:0000256" key="3">
    <source>
        <dbReference type="ARBA" id="ARBA00022670"/>
    </source>
</evidence>
<evidence type="ECO:0000313" key="11">
    <source>
        <dbReference type="Proteomes" id="UP001595887"/>
    </source>
</evidence>
<feature type="transmembrane region" description="Helical" evidence="8">
    <location>
        <begin position="265"/>
        <end position="286"/>
    </location>
</feature>